<protein>
    <submittedName>
        <fullName evidence="1">Uncharacterized protein</fullName>
    </submittedName>
</protein>
<name>A0A4P9XKY7_9FUNG</name>
<gene>
    <name evidence="1" type="ORF">THASP1DRAFT_31698</name>
</gene>
<accession>A0A4P9XKY7</accession>
<keyword evidence="2" id="KW-1185">Reference proteome</keyword>
<organism evidence="1 2">
    <name type="scientific">Thamnocephalis sphaerospora</name>
    <dbReference type="NCBI Taxonomy" id="78915"/>
    <lineage>
        <taxon>Eukaryota</taxon>
        <taxon>Fungi</taxon>
        <taxon>Fungi incertae sedis</taxon>
        <taxon>Zoopagomycota</taxon>
        <taxon>Zoopagomycotina</taxon>
        <taxon>Zoopagomycetes</taxon>
        <taxon>Zoopagales</taxon>
        <taxon>Sigmoideomycetaceae</taxon>
        <taxon>Thamnocephalis</taxon>
    </lineage>
</organism>
<feature type="non-terminal residue" evidence="1">
    <location>
        <position position="1"/>
    </location>
</feature>
<proteinExistence type="predicted"/>
<evidence type="ECO:0000313" key="2">
    <source>
        <dbReference type="Proteomes" id="UP000271241"/>
    </source>
</evidence>
<evidence type="ECO:0000313" key="1">
    <source>
        <dbReference type="EMBL" id="RKP06493.1"/>
    </source>
</evidence>
<dbReference type="Proteomes" id="UP000271241">
    <property type="component" value="Unassembled WGS sequence"/>
</dbReference>
<sequence>ANGELLAFYARCRVNDVDAGCLDLTLCQPIHTAETDLSGQARSVITQIKLKQGRVCYAALYFGHSQQGQRTELVICFSDTREKAEACVLAAEEHLRLLARLLTAEAAELMRLFESQTLHSYTGPSDSWQGGWTTLVNEGEEIKVQTNKSRVQVLPLGITYQPGFGRRPAHMPHGRTRRWQQHDAHVPWKRSELFALRKLHQLLGDETLEAEDAASKMRVEMMAAWLLAERKVADIYVQLKSKAYQQQVTARLELPGDEENVRKMLVQDKHAAVAQQKRSQVNAILDKQATRADKMRELDRVLGLGVAAGDVSMPPLAGSDTSALAGVEYLILDGLDRPKQDTLSREERIRRLDQLLQLGE</sequence>
<reference evidence="2" key="1">
    <citation type="journal article" date="2018" name="Nat. Microbiol.">
        <title>Leveraging single-cell genomics to expand the fungal tree of life.</title>
        <authorList>
            <person name="Ahrendt S.R."/>
            <person name="Quandt C.A."/>
            <person name="Ciobanu D."/>
            <person name="Clum A."/>
            <person name="Salamov A."/>
            <person name="Andreopoulos B."/>
            <person name="Cheng J.F."/>
            <person name="Woyke T."/>
            <person name="Pelin A."/>
            <person name="Henrissat B."/>
            <person name="Reynolds N.K."/>
            <person name="Benny G.L."/>
            <person name="Smith M.E."/>
            <person name="James T.Y."/>
            <person name="Grigoriev I.V."/>
        </authorList>
    </citation>
    <scope>NUCLEOTIDE SEQUENCE [LARGE SCALE GENOMIC DNA]</scope>
    <source>
        <strain evidence="2">RSA 1356</strain>
    </source>
</reference>
<dbReference type="AlphaFoldDB" id="A0A4P9XKY7"/>
<dbReference type="EMBL" id="KZ992873">
    <property type="protein sequence ID" value="RKP06493.1"/>
    <property type="molecule type" value="Genomic_DNA"/>
</dbReference>